<comment type="caution">
    <text evidence="6">The sequence shown here is derived from an EMBL/GenBank/DDBJ whole genome shotgun (WGS) entry which is preliminary data.</text>
</comment>
<accession>A0A8X7ZXL9</accession>
<name>A0A8X7ZXL9_POPTO</name>
<comment type="subcellular location">
    <subcellularLocation>
        <location evidence="1">Nucleus</location>
    </subcellularLocation>
</comment>
<feature type="compositionally biased region" description="Basic and acidic residues" evidence="5">
    <location>
        <begin position="82"/>
        <end position="92"/>
    </location>
</feature>
<keyword evidence="4" id="KW-0539">Nucleus</keyword>
<evidence type="ECO:0000256" key="5">
    <source>
        <dbReference type="SAM" id="MobiDB-lite"/>
    </source>
</evidence>
<feature type="region of interest" description="Disordered" evidence="5">
    <location>
        <begin position="73"/>
        <end position="104"/>
    </location>
</feature>
<dbReference type="Proteomes" id="UP000886885">
    <property type="component" value="Chromosome 4D"/>
</dbReference>
<dbReference type="GO" id="GO:0005634">
    <property type="term" value="C:nucleus"/>
    <property type="evidence" value="ECO:0007669"/>
    <property type="project" value="UniProtKB-SubCell"/>
</dbReference>
<keyword evidence="7" id="KW-1185">Reference proteome</keyword>
<evidence type="ECO:0000256" key="3">
    <source>
        <dbReference type="ARBA" id="ARBA00022884"/>
    </source>
</evidence>
<evidence type="ECO:0000256" key="2">
    <source>
        <dbReference type="ARBA" id="ARBA00022737"/>
    </source>
</evidence>
<dbReference type="AlphaFoldDB" id="A0A8X7ZXL9"/>
<dbReference type="OrthoDB" id="1720301at2759"/>
<keyword evidence="2" id="KW-0677">Repeat</keyword>
<sequence length="190" mass="21662">MHAKPNETKDVFASSGFVWDVFVIQGFCICQIHMQAGCRKFIPYEAIQKFDGKKFGKRPTAVDRAVPKKIYSSGANVSATSEDEHQNERDSSSEDLDDDEDDRDKDDTEVIWMMFIKGTPAAEGILTSDMAKRNRQEERMTKLQSPNFHVIYNLPKSMTEKQLKKLFIDAVTSRATKQKPVTQQISYNSL</sequence>
<dbReference type="GO" id="GO:0003729">
    <property type="term" value="F:mRNA binding"/>
    <property type="evidence" value="ECO:0007669"/>
    <property type="project" value="TreeGrafter"/>
</dbReference>
<reference evidence="6" key="1">
    <citation type="journal article" date="2020" name="bioRxiv">
        <title>Hybrid origin of Populus tomentosa Carr. identified through genome sequencing and phylogenomic analysis.</title>
        <authorList>
            <person name="An X."/>
            <person name="Gao K."/>
            <person name="Chen Z."/>
            <person name="Li J."/>
            <person name="Yang X."/>
            <person name="Yang X."/>
            <person name="Zhou J."/>
            <person name="Guo T."/>
            <person name="Zhao T."/>
            <person name="Huang S."/>
            <person name="Miao D."/>
            <person name="Khan W.U."/>
            <person name="Rao P."/>
            <person name="Ye M."/>
            <person name="Lei B."/>
            <person name="Liao W."/>
            <person name="Wang J."/>
            <person name="Ji L."/>
            <person name="Li Y."/>
            <person name="Guo B."/>
            <person name="Mustafa N.S."/>
            <person name="Li S."/>
            <person name="Yun Q."/>
            <person name="Keller S.R."/>
            <person name="Mao J."/>
            <person name="Zhang R."/>
            <person name="Strauss S.H."/>
        </authorList>
    </citation>
    <scope>NUCLEOTIDE SEQUENCE</scope>
    <source>
        <strain evidence="6">GM15</strain>
        <tissue evidence="6">Leaf</tissue>
    </source>
</reference>
<evidence type="ECO:0000256" key="1">
    <source>
        <dbReference type="ARBA" id="ARBA00004123"/>
    </source>
</evidence>
<organism evidence="6 7">
    <name type="scientific">Populus tomentosa</name>
    <name type="common">Chinese white poplar</name>
    <dbReference type="NCBI Taxonomy" id="118781"/>
    <lineage>
        <taxon>Eukaryota</taxon>
        <taxon>Viridiplantae</taxon>
        <taxon>Streptophyta</taxon>
        <taxon>Embryophyta</taxon>
        <taxon>Tracheophyta</taxon>
        <taxon>Spermatophyta</taxon>
        <taxon>Magnoliopsida</taxon>
        <taxon>eudicotyledons</taxon>
        <taxon>Gunneridae</taxon>
        <taxon>Pentapetalae</taxon>
        <taxon>rosids</taxon>
        <taxon>fabids</taxon>
        <taxon>Malpighiales</taxon>
        <taxon>Salicaceae</taxon>
        <taxon>Saliceae</taxon>
        <taxon>Populus</taxon>
    </lineage>
</organism>
<dbReference type="InterPro" id="IPR051945">
    <property type="entry name" value="RRM_MRD1_RNA_proc_ribogen"/>
</dbReference>
<evidence type="ECO:0000313" key="7">
    <source>
        <dbReference type="Proteomes" id="UP000886885"/>
    </source>
</evidence>
<dbReference type="EMBL" id="JAAWWB010000008">
    <property type="protein sequence ID" value="KAG6777884.1"/>
    <property type="molecule type" value="Genomic_DNA"/>
</dbReference>
<gene>
    <name evidence="6" type="ORF">POTOM_017725</name>
</gene>
<evidence type="ECO:0000313" key="6">
    <source>
        <dbReference type="EMBL" id="KAG6777884.1"/>
    </source>
</evidence>
<dbReference type="PANTHER" id="PTHR48039">
    <property type="entry name" value="RNA-BINDING MOTIF PROTEIN 14B"/>
    <property type="match status" value="1"/>
</dbReference>
<dbReference type="PANTHER" id="PTHR48039:SF5">
    <property type="entry name" value="RNA-BINDING PROTEIN 28"/>
    <property type="match status" value="1"/>
</dbReference>
<feature type="compositionally biased region" description="Acidic residues" evidence="5">
    <location>
        <begin position="93"/>
        <end position="104"/>
    </location>
</feature>
<proteinExistence type="predicted"/>
<protein>
    <submittedName>
        <fullName evidence="6">Uncharacterized protein</fullName>
    </submittedName>
</protein>
<evidence type="ECO:0000256" key="4">
    <source>
        <dbReference type="ARBA" id="ARBA00023242"/>
    </source>
</evidence>
<keyword evidence="3" id="KW-0694">RNA-binding</keyword>